<evidence type="ECO:0000256" key="1">
    <source>
        <dbReference type="SAM" id="MobiDB-lite"/>
    </source>
</evidence>
<dbReference type="AlphaFoldDB" id="A0A1J5P9E8"/>
<dbReference type="EMBL" id="MLJW01008124">
    <property type="protein sequence ID" value="OIQ64431.1"/>
    <property type="molecule type" value="Genomic_DNA"/>
</dbReference>
<proteinExistence type="predicted"/>
<reference evidence="2" key="1">
    <citation type="submission" date="2016-10" db="EMBL/GenBank/DDBJ databases">
        <title>Sequence of Gallionella enrichment culture.</title>
        <authorList>
            <person name="Poehlein A."/>
            <person name="Muehling M."/>
            <person name="Daniel R."/>
        </authorList>
    </citation>
    <scope>NUCLEOTIDE SEQUENCE</scope>
</reference>
<protein>
    <submittedName>
        <fullName evidence="2">Uncharacterized protein</fullName>
    </submittedName>
</protein>
<accession>A0A1J5P9E8</accession>
<name>A0A1J5P9E8_9ZZZZ</name>
<organism evidence="2">
    <name type="scientific">mine drainage metagenome</name>
    <dbReference type="NCBI Taxonomy" id="410659"/>
    <lineage>
        <taxon>unclassified sequences</taxon>
        <taxon>metagenomes</taxon>
        <taxon>ecological metagenomes</taxon>
    </lineage>
</organism>
<feature type="compositionally biased region" description="Basic and acidic residues" evidence="1">
    <location>
        <begin position="30"/>
        <end position="47"/>
    </location>
</feature>
<feature type="region of interest" description="Disordered" evidence="1">
    <location>
        <begin position="1"/>
        <end position="54"/>
    </location>
</feature>
<sequence length="71" mass="8384">MHELAVRQSDEQREYHAEMQRQQGAHRWRIAPEQERDAGDAGQKQHDDEGDVHAGAFLVDQRRIALEFFRE</sequence>
<comment type="caution">
    <text evidence="2">The sequence shown here is derived from an EMBL/GenBank/DDBJ whole genome shotgun (WGS) entry which is preliminary data.</text>
</comment>
<gene>
    <name evidence="2" type="ORF">GALL_540180</name>
</gene>
<feature type="compositionally biased region" description="Basic and acidic residues" evidence="1">
    <location>
        <begin position="1"/>
        <end position="19"/>
    </location>
</feature>
<evidence type="ECO:0000313" key="2">
    <source>
        <dbReference type="EMBL" id="OIQ64431.1"/>
    </source>
</evidence>